<protein>
    <submittedName>
        <fullName evidence="1">Uncharacterized protein</fullName>
    </submittedName>
</protein>
<evidence type="ECO:0000313" key="4">
    <source>
        <dbReference type="EMBL" id="CAB4214382.1"/>
    </source>
</evidence>
<accession>A0A6J5PRV6</accession>
<proteinExistence type="predicted"/>
<name>A0A6J5PRV6_9CAUD</name>
<evidence type="ECO:0000313" key="3">
    <source>
        <dbReference type="EMBL" id="CAB4200585.1"/>
    </source>
</evidence>
<organism evidence="1">
    <name type="scientific">uncultured Caudovirales phage</name>
    <dbReference type="NCBI Taxonomy" id="2100421"/>
    <lineage>
        <taxon>Viruses</taxon>
        <taxon>Duplodnaviria</taxon>
        <taxon>Heunggongvirae</taxon>
        <taxon>Uroviricota</taxon>
        <taxon>Caudoviricetes</taxon>
        <taxon>Peduoviridae</taxon>
        <taxon>Maltschvirus</taxon>
        <taxon>Maltschvirus maltsch</taxon>
    </lineage>
</organism>
<evidence type="ECO:0000313" key="1">
    <source>
        <dbReference type="EMBL" id="CAB4171985.1"/>
    </source>
</evidence>
<reference evidence="1" key="1">
    <citation type="submission" date="2020-05" db="EMBL/GenBank/DDBJ databases">
        <authorList>
            <person name="Chiriac C."/>
            <person name="Salcher M."/>
            <person name="Ghai R."/>
            <person name="Kavagutti S V."/>
        </authorList>
    </citation>
    <scope>NUCLEOTIDE SEQUENCE</scope>
</reference>
<sequence length="249" mass="27803">MKKDWKPSKHVNGVLICCPAFGMQMNTRTAQSIYNVGQFLTFKGIPNSFFTVSAGDIEEIRNLIVTHWFDDHPAMSHLLMVDADMGFEIDLVADMLAFGKPLTGCFYAKRKFPASAVGRSLHETHLTDMVDGFIPVQGVGGGVLLIARHVIHTMLQKMPEIIDADMKGHPAAGEYLNGRMIRAFDKYRDASGTKLSEDFAFCDRWLRCGGEVWANVNHMIDHIGMHSFSIRYADYLENKAAEAKQSEAA</sequence>
<evidence type="ECO:0000313" key="2">
    <source>
        <dbReference type="EMBL" id="CAB4183822.1"/>
    </source>
</evidence>
<dbReference type="EMBL" id="LR797291">
    <property type="protein sequence ID" value="CAB4200585.1"/>
    <property type="molecule type" value="Genomic_DNA"/>
</dbReference>
<dbReference type="EMBL" id="LR796876">
    <property type="protein sequence ID" value="CAB4171985.1"/>
    <property type="molecule type" value="Genomic_DNA"/>
</dbReference>
<dbReference type="EMBL" id="LR797048">
    <property type="protein sequence ID" value="CAB4183822.1"/>
    <property type="molecule type" value="Genomic_DNA"/>
</dbReference>
<gene>
    <name evidence="2" type="ORF">UFOVP1097_3</name>
    <name evidence="3" type="ORF">UFOVP1349_54</name>
    <name evidence="4" type="ORF">UFOVP1456_34</name>
    <name evidence="1" type="ORF">UFOVP925_46</name>
</gene>
<dbReference type="EMBL" id="LR797404">
    <property type="protein sequence ID" value="CAB4214382.1"/>
    <property type="molecule type" value="Genomic_DNA"/>
</dbReference>